<feature type="region of interest" description="Disordered" evidence="1">
    <location>
        <begin position="1"/>
        <end position="29"/>
    </location>
</feature>
<comment type="caution">
    <text evidence="3">The sequence shown here is derived from an EMBL/GenBank/DDBJ whole genome shotgun (WGS) entry which is preliminary data.</text>
</comment>
<feature type="compositionally biased region" description="Basic and acidic residues" evidence="1">
    <location>
        <begin position="103"/>
        <end position="113"/>
    </location>
</feature>
<name>A0ABD3N5V6_9STRA</name>
<feature type="region of interest" description="Disordered" evidence="1">
    <location>
        <begin position="92"/>
        <end position="113"/>
    </location>
</feature>
<evidence type="ECO:0000259" key="2">
    <source>
        <dbReference type="Pfam" id="PF03457"/>
    </source>
</evidence>
<dbReference type="Gene3D" id="6.10.140.530">
    <property type="match status" value="3"/>
</dbReference>
<protein>
    <recommendedName>
        <fullName evidence="2">Helicase-associated domain-containing protein</fullName>
    </recommendedName>
</protein>
<feature type="domain" description="Helicase-associated" evidence="2">
    <location>
        <begin position="247"/>
        <end position="316"/>
    </location>
</feature>
<evidence type="ECO:0000313" key="4">
    <source>
        <dbReference type="Proteomes" id="UP001530400"/>
    </source>
</evidence>
<feature type="domain" description="Helicase-associated" evidence="2">
    <location>
        <begin position="326"/>
        <end position="388"/>
    </location>
</feature>
<gene>
    <name evidence="3" type="ORF">ACHAWO_009084</name>
</gene>
<dbReference type="PANTHER" id="PTHR33418">
    <property type="entry name" value="HELICASE-ASSOCIATED"/>
    <property type="match status" value="1"/>
</dbReference>
<feature type="domain" description="Helicase-associated" evidence="2">
    <location>
        <begin position="179"/>
        <end position="239"/>
    </location>
</feature>
<dbReference type="EMBL" id="JALLPJ020001287">
    <property type="protein sequence ID" value="KAL3771421.1"/>
    <property type="molecule type" value="Genomic_DNA"/>
</dbReference>
<keyword evidence="4" id="KW-1185">Reference proteome</keyword>
<accession>A0ABD3N5V6</accession>
<evidence type="ECO:0000313" key="3">
    <source>
        <dbReference type="EMBL" id="KAL3771421.1"/>
    </source>
</evidence>
<dbReference type="InterPro" id="IPR005114">
    <property type="entry name" value="Helicase_assoc"/>
</dbReference>
<proteinExistence type="predicted"/>
<dbReference type="Proteomes" id="UP001530400">
    <property type="component" value="Unassembled WGS sequence"/>
</dbReference>
<dbReference type="Pfam" id="PF03457">
    <property type="entry name" value="HA"/>
    <property type="match status" value="3"/>
</dbReference>
<sequence>MKSTADEDLVDPDAGEDMKSEPPPSVKSTAAAGVDFSEVYSLLTKHQQSSNSLVLPLNDPTFNHILDLLTVQGIEKLADRRWEQMAGKIQNAHTASSSAPAIHRTDEQKEDNTAEVSEELKWLELQRASYQKYEELHKLDSKTVDENDFVQEDDSSNMPPNHLTAERYDRLRNVGVAMNKWELRLMELKRYYEERGDCDVPIQHPGGLGLWVATQKVAYRFDKATMPQSRIDALDAMGFTWQSQKRKDSWSRYFDELVDYIRQHGTSHVSIYDENYIQLGSWVKRQRAEYKKYMSKGRAKSQMTKERIDKLECIGFQWRLKPDKITWDDRFEALKKFKATYGHCRPARKDHPDLNTWTRYQRLNYQYFLDGKSSRLTRDKFDKLTCIGINDPVSADVADEEQDDEIQDEFGAAEMNMPEIPPFMSHTI</sequence>
<feature type="compositionally biased region" description="Acidic residues" evidence="1">
    <location>
        <begin position="1"/>
        <end position="15"/>
    </location>
</feature>
<reference evidence="3 4" key="1">
    <citation type="submission" date="2024-10" db="EMBL/GenBank/DDBJ databases">
        <title>Updated reference genomes for cyclostephanoid diatoms.</title>
        <authorList>
            <person name="Roberts W.R."/>
            <person name="Alverson A.J."/>
        </authorList>
    </citation>
    <scope>NUCLEOTIDE SEQUENCE [LARGE SCALE GENOMIC DNA]</scope>
    <source>
        <strain evidence="3 4">AJA010-31</strain>
    </source>
</reference>
<organism evidence="3 4">
    <name type="scientific">Cyclotella atomus</name>
    <dbReference type="NCBI Taxonomy" id="382360"/>
    <lineage>
        <taxon>Eukaryota</taxon>
        <taxon>Sar</taxon>
        <taxon>Stramenopiles</taxon>
        <taxon>Ochrophyta</taxon>
        <taxon>Bacillariophyta</taxon>
        <taxon>Coscinodiscophyceae</taxon>
        <taxon>Thalassiosirophycidae</taxon>
        <taxon>Stephanodiscales</taxon>
        <taxon>Stephanodiscaceae</taxon>
        <taxon>Cyclotella</taxon>
    </lineage>
</organism>
<evidence type="ECO:0000256" key="1">
    <source>
        <dbReference type="SAM" id="MobiDB-lite"/>
    </source>
</evidence>
<dbReference type="PANTHER" id="PTHR33418:SF1">
    <property type="entry name" value="HELICASE-ASSOCIATED DOMAIN-CONTAINING PROTEIN"/>
    <property type="match status" value="1"/>
</dbReference>
<dbReference type="AlphaFoldDB" id="A0ABD3N5V6"/>